<dbReference type="AlphaFoldDB" id="A0A183TRX8"/>
<dbReference type="OrthoDB" id="6313051at2759"/>
<dbReference type="Proteomes" id="UP000275846">
    <property type="component" value="Unassembled WGS sequence"/>
</dbReference>
<keyword evidence="2" id="KW-1185">Reference proteome</keyword>
<reference evidence="3" key="1">
    <citation type="submission" date="2016-06" db="UniProtKB">
        <authorList>
            <consortium name="WormBaseParasite"/>
        </authorList>
    </citation>
    <scope>IDENTIFICATION</scope>
</reference>
<accession>A0A183TRX8</accession>
<dbReference type="EMBL" id="UYSU01046689">
    <property type="protein sequence ID" value="VDM05612.1"/>
    <property type="molecule type" value="Genomic_DNA"/>
</dbReference>
<reference evidence="1 2" key="2">
    <citation type="submission" date="2018-11" db="EMBL/GenBank/DDBJ databases">
        <authorList>
            <consortium name="Pathogen Informatics"/>
        </authorList>
    </citation>
    <scope>NUCLEOTIDE SEQUENCE [LARGE SCALE GENOMIC DNA]</scope>
    <source>
        <strain evidence="1 2">NST_G2</strain>
    </source>
</reference>
<dbReference type="WBParaSite" id="SSLN_0001995201-mRNA-1">
    <property type="protein sequence ID" value="SSLN_0001995201-mRNA-1"/>
    <property type="gene ID" value="SSLN_0001995201"/>
</dbReference>
<evidence type="ECO:0000313" key="2">
    <source>
        <dbReference type="Proteomes" id="UP000275846"/>
    </source>
</evidence>
<gene>
    <name evidence="1" type="ORF">SSLN_LOCUS19226</name>
</gene>
<sequence>MGDNLVRKVIKELQKLGASLYYAPFPDKLTRFTDFARVEAGCKDYLQGVVRKAQIGAFIAVPDDEVYDLARPADISVTSTPLAVFNDLREFLGSFDHPFTRSAVSHRQGPRPGS</sequence>
<evidence type="ECO:0000313" key="3">
    <source>
        <dbReference type="WBParaSite" id="SSLN_0001995201-mRNA-1"/>
    </source>
</evidence>
<protein>
    <submittedName>
        <fullName evidence="3">Transcription-repair coupling factor</fullName>
    </submittedName>
</protein>
<organism evidence="3">
    <name type="scientific">Schistocephalus solidus</name>
    <name type="common">Tapeworm</name>
    <dbReference type="NCBI Taxonomy" id="70667"/>
    <lineage>
        <taxon>Eukaryota</taxon>
        <taxon>Metazoa</taxon>
        <taxon>Spiralia</taxon>
        <taxon>Lophotrochozoa</taxon>
        <taxon>Platyhelminthes</taxon>
        <taxon>Cestoda</taxon>
        <taxon>Eucestoda</taxon>
        <taxon>Diphyllobothriidea</taxon>
        <taxon>Diphyllobothriidae</taxon>
        <taxon>Schistocephalus</taxon>
    </lineage>
</organism>
<evidence type="ECO:0000313" key="1">
    <source>
        <dbReference type="EMBL" id="VDM05612.1"/>
    </source>
</evidence>
<proteinExistence type="predicted"/>
<name>A0A183TRX8_SCHSO</name>